<feature type="region of interest" description="Disordered" evidence="1">
    <location>
        <begin position="37"/>
        <end position="78"/>
    </location>
</feature>
<dbReference type="Pfam" id="PF14013">
    <property type="entry name" value="MT0933_antitox"/>
    <property type="match status" value="1"/>
</dbReference>
<feature type="compositionally biased region" description="Basic and acidic residues" evidence="1">
    <location>
        <begin position="37"/>
        <end position="61"/>
    </location>
</feature>
<dbReference type="EMBL" id="LOBU02000015">
    <property type="protein sequence ID" value="OKA06180.1"/>
    <property type="molecule type" value="Genomic_DNA"/>
</dbReference>
<proteinExistence type="predicted"/>
<reference evidence="3 5" key="2">
    <citation type="submission" date="2016-11" db="EMBL/GenBank/DDBJ databases">
        <title>Genome sequencing of Amycolatopsis regifaucium.</title>
        <authorList>
            <person name="Mayilraj S."/>
            <person name="Kaur N."/>
        </authorList>
    </citation>
    <scope>NUCLEOTIDE SEQUENCE [LARGE SCALE GENOMIC DNA]</scope>
    <source>
        <strain evidence="3 5">GY080</strain>
    </source>
</reference>
<evidence type="ECO:0000256" key="1">
    <source>
        <dbReference type="SAM" id="MobiDB-lite"/>
    </source>
</evidence>
<dbReference type="RefSeq" id="WP_061980255.1">
    <property type="nucleotide sequence ID" value="NZ_FOPQ01000001.1"/>
</dbReference>
<reference evidence="2 4" key="1">
    <citation type="submission" date="2015-12" db="EMBL/GenBank/DDBJ databases">
        <title>Amycolatopsis regifaucium genome sequencing and assembly.</title>
        <authorList>
            <person name="Mayilraj S."/>
        </authorList>
    </citation>
    <scope>NUCLEOTIDE SEQUENCE [LARGE SCALE GENOMIC DNA]</scope>
    <source>
        <strain evidence="2 4">GY080</strain>
    </source>
</reference>
<evidence type="ECO:0000313" key="3">
    <source>
        <dbReference type="EMBL" id="OKA06180.1"/>
    </source>
</evidence>
<keyword evidence="5" id="KW-1185">Reference proteome</keyword>
<protein>
    <recommendedName>
        <fullName evidence="6">Kanamycin biosynthetic protein</fullName>
    </recommendedName>
</protein>
<dbReference type="Proteomes" id="UP000186883">
    <property type="component" value="Unassembled WGS sequence"/>
</dbReference>
<evidence type="ECO:0000313" key="4">
    <source>
        <dbReference type="Proteomes" id="UP000076321"/>
    </source>
</evidence>
<comment type="caution">
    <text evidence="2">The sequence shown here is derived from an EMBL/GenBank/DDBJ whole genome shotgun (WGS) entry which is preliminary data.</text>
</comment>
<evidence type="ECO:0008006" key="6">
    <source>
        <dbReference type="Google" id="ProtNLM"/>
    </source>
</evidence>
<dbReference type="Proteomes" id="UP000076321">
    <property type="component" value="Unassembled WGS sequence"/>
</dbReference>
<gene>
    <name evidence="3" type="ORF">ATP06_0223825</name>
    <name evidence="2" type="ORF">AVL48_07180</name>
</gene>
<name>A0A154MAR3_9PSEU</name>
<organism evidence="2 4">
    <name type="scientific">Amycolatopsis regifaucium</name>
    <dbReference type="NCBI Taxonomy" id="546365"/>
    <lineage>
        <taxon>Bacteria</taxon>
        <taxon>Bacillati</taxon>
        <taxon>Actinomycetota</taxon>
        <taxon>Actinomycetes</taxon>
        <taxon>Pseudonocardiales</taxon>
        <taxon>Pseudonocardiaceae</taxon>
        <taxon>Amycolatopsis</taxon>
    </lineage>
</organism>
<evidence type="ECO:0000313" key="5">
    <source>
        <dbReference type="Proteomes" id="UP000186883"/>
    </source>
</evidence>
<dbReference type="OrthoDB" id="3579262at2"/>
<dbReference type="EMBL" id="LQCI01000034">
    <property type="protein sequence ID" value="KZB81754.1"/>
    <property type="molecule type" value="Genomic_DNA"/>
</dbReference>
<evidence type="ECO:0000313" key="2">
    <source>
        <dbReference type="EMBL" id="KZB81754.1"/>
    </source>
</evidence>
<dbReference type="AlphaFoldDB" id="A0A154MAR3"/>
<dbReference type="InterPro" id="IPR028037">
    <property type="entry name" value="Antitoxin_Rv0909/MT0933"/>
</dbReference>
<sequence length="78" mass="8628">MGINFDELKNKATDALREHNDKIEGGVDKAAEFAKSKFSGHDSQIDSGVEKAKGFINKFDDTPDNPPQQDQQQPPQGR</sequence>
<accession>A0A154MAR3</accession>
<feature type="compositionally biased region" description="Low complexity" evidence="1">
    <location>
        <begin position="67"/>
        <end position="78"/>
    </location>
</feature>